<proteinExistence type="inferred from homology"/>
<comment type="catalytic activity">
    <reaction evidence="1">
        <text>an L-aminoacyl-L-amino acid + H2O = 2 an L-alpha-amino acid</text>
        <dbReference type="Rhea" id="RHEA:48940"/>
        <dbReference type="ChEBI" id="CHEBI:15377"/>
        <dbReference type="ChEBI" id="CHEBI:59869"/>
        <dbReference type="ChEBI" id="CHEBI:77460"/>
        <dbReference type="EC" id="3.4.13.19"/>
    </reaction>
</comment>
<dbReference type="AlphaFoldDB" id="A0A9D4G3U3"/>
<keyword evidence="1" id="KW-0862">Zinc</keyword>
<comment type="subunit">
    <text evidence="1">Homodimer; disulfide-linked.</text>
</comment>
<accession>A0A9D4G3U3</accession>
<dbReference type="EC" id="3.4.13.19" evidence="1"/>
<dbReference type="GO" id="GO:0070573">
    <property type="term" value="F:metallodipeptidase activity"/>
    <property type="evidence" value="ECO:0007669"/>
    <property type="project" value="InterPro"/>
</dbReference>
<keyword evidence="1" id="KW-0325">Glycoprotein</keyword>
<comment type="caution">
    <text evidence="2">The sequence shown here is derived from an EMBL/GenBank/DDBJ whole genome shotgun (WGS) entry which is preliminary data.</text>
</comment>
<dbReference type="GO" id="GO:0098552">
    <property type="term" value="C:side of membrane"/>
    <property type="evidence" value="ECO:0007669"/>
    <property type="project" value="UniProtKB-KW"/>
</dbReference>
<comment type="cofactor">
    <cofactor evidence="1">
        <name>Zn(2+)</name>
        <dbReference type="ChEBI" id="CHEBI:29105"/>
    </cofactor>
</comment>
<keyword evidence="1" id="KW-0224">Dipeptidase</keyword>
<name>A0A9D4G3U3_DREPO</name>
<comment type="similarity">
    <text evidence="1">Belongs to the metallo-dependent hydrolases superfamily. Peptidase M19 family.</text>
</comment>
<evidence type="ECO:0000256" key="1">
    <source>
        <dbReference type="RuleBase" id="RU341113"/>
    </source>
</evidence>
<keyword evidence="1" id="KW-0645">Protease</keyword>
<keyword evidence="1" id="KW-0336">GPI-anchor</keyword>
<keyword evidence="1" id="KW-1015">Disulfide bond</keyword>
<evidence type="ECO:0000313" key="3">
    <source>
        <dbReference type="Proteomes" id="UP000828390"/>
    </source>
</evidence>
<keyword evidence="3" id="KW-1185">Reference proteome</keyword>
<dbReference type="InterPro" id="IPR008257">
    <property type="entry name" value="Pept_M19"/>
</dbReference>
<dbReference type="InterPro" id="IPR032466">
    <property type="entry name" value="Metal_Hydrolase"/>
</dbReference>
<keyword evidence="1" id="KW-0472">Membrane</keyword>
<sequence>MNPLEMLIDLAHVANSTMHPLGYGYTGLRQLHINIIGIDHVAIGADYDGIPTLPVGLEDVSTYSALFAELGRRGWKELDLQKLAARNLIRVFRQTEKLQTEWMSYLPPFEDMLPESENSAEKSCRTDMNEW</sequence>
<organism evidence="2 3">
    <name type="scientific">Dreissena polymorpha</name>
    <name type="common">Zebra mussel</name>
    <name type="synonym">Mytilus polymorpha</name>
    <dbReference type="NCBI Taxonomy" id="45954"/>
    <lineage>
        <taxon>Eukaryota</taxon>
        <taxon>Metazoa</taxon>
        <taxon>Spiralia</taxon>
        <taxon>Lophotrochozoa</taxon>
        <taxon>Mollusca</taxon>
        <taxon>Bivalvia</taxon>
        <taxon>Autobranchia</taxon>
        <taxon>Heteroconchia</taxon>
        <taxon>Euheterodonta</taxon>
        <taxon>Imparidentia</taxon>
        <taxon>Neoheterodontei</taxon>
        <taxon>Myida</taxon>
        <taxon>Dreissenoidea</taxon>
        <taxon>Dreissenidae</taxon>
        <taxon>Dreissena</taxon>
    </lineage>
</organism>
<keyword evidence="1" id="KW-0378">Hydrolase</keyword>
<dbReference type="GO" id="GO:0046872">
    <property type="term" value="F:metal ion binding"/>
    <property type="evidence" value="ECO:0007669"/>
    <property type="project" value="UniProtKB-UniRule"/>
</dbReference>
<keyword evidence="1" id="KW-0449">Lipoprotein</keyword>
<dbReference type="PANTHER" id="PTHR10443:SF12">
    <property type="entry name" value="DIPEPTIDASE"/>
    <property type="match status" value="1"/>
</dbReference>
<protein>
    <recommendedName>
        <fullName evidence="1">Dipeptidase</fullName>
        <ecNumber evidence="1">3.4.13.19</ecNumber>
    </recommendedName>
</protein>
<dbReference type="EMBL" id="JAIWYP010000006">
    <property type="protein sequence ID" value="KAH3808080.1"/>
    <property type="molecule type" value="Genomic_DNA"/>
</dbReference>
<dbReference type="Gene3D" id="3.20.20.140">
    <property type="entry name" value="Metal-dependent hydrolases"/>
    <property type="match status" value="1"/>
</dbReference>
<reference evidence="2" key="2">
    <citation type="submission" date="2020-11" db="EMBL/GenBank/DDBJ databases">
        <authorList>
            <person name="McCartney M.A."/>
            <person name="Auch B."/>
            <person name="Kono T."/>
            <person name="Mallez S."/>
            <person name="Becker A."/>
            <person name="Gohl D.M."/>
            <person name="Silverstein K.A.T."/>
            <person name="Koren S."/>
            <person name="Bechman K.B."/>
            <person name="Herman A."/>
            <person name="Abrahante J.E."/>
            <person name="Garbe J."/>
        </authorList>
    </citation>
    <scope>NUCLEOTIDE SEQUENCE</scope>
    <source>
        <strain evidence="2">Duluth1</strain>
        <tissue evidence="2">Whole animal</tissue>
    </source>
</reference>
<keyword evidence="1" id="KW-0479">Metal-binding</keyword>
<dbReference type="Pfam" id="PF01244">
    <property type="entry name" value="Peptidase_M19"/>
    <property type="match status" value="1"/>
</dbReference>
<comment type="subcellular location">
    <subcellularLocation>
        <location evidence="1">Membrane</location>
        <topology evidence="1">Lipid-anchor</topology>
        <topology evidence="1">GPI-anchor</topology>
    </subcellularLocation>
</comment>
<reference evidence="2" key="1">
    <citation type="journal article" date="2019" name="bioRxiv">
        <title>The Genome of the Zebra Mussel, Dreissena polymorpha: A Resource for Invasive Species Research.</title>
        <authorList>
            <person name="McCartney M.A."/>
            <person name="Auch B."/>
            <person name="Kono T."/>
            <person name="Mallez S."/>
            <person name="Zhang Y."/>
            <person name="Obille A."/>
            <person name="Becker A."/>
            <person name="Abrahante J.E."/>
            <person name="Garbe J."/>
            <person name="Badalamenti J.P."/>
            <person name="Herman A."/>
            <person name="Mangelson H."/>
            <person name="Liachko I."/>
            <person name="Sullivan S."/>
            <person name="Sone E.D."/>
            <person name="Koren S."/>
            <person name="Silverstein K.A.T."/>
            <person name="Beckman K.B."/>
            <person name="Gohl D.M."/>
        </authorList>
    </citation>
    <scope>NUCLEOTIDE SEQUENCE</scope>
    <source>
        <strain evidence="2">Duluth1</strain>
        <tissue evidence="2">Whole animal</tissue>
    </source>
</reference>
<dbReference type="PROSITE" id="PS51365">
    <property type="entry name" value="RENAL_DIPEPTIDASE_2"/>
    <property type="match status" value="1"/>
</dbReference>
<gene>
    <name evidence="2" type="ORF">DPMN_136430</name>
</gene>
<dbReference type="PANTHER" id="PTHR10443">
    <property type="entry name" value="MICROSOMAL DIPEPTIDASE"/>
    <property type="match status" value="1"/>
</dbReference>
<evidence type="ECO:0000313" key="2">
    <source>
        <dbReference type="EMBL" id="KAH3808080.1"/>
    </source>
</evidence>
<keyword evidence="1" id="KW-0482">Metalloprotease</keyword>
<dbReference type="SUPFAM" id="SSF51556">
    <property type="entry name" value="Metallo-dependent hydrolases"/>
    <property type="match status" value="1"/>
</dbReference>
<dbReference type="GO" id="GO:0006508">
    <property type="term" value="P:proteolysis"/>
    <property type="evidence" value="ECO:0007669"/>
    <property type="project" value="UniProtKB-KW"/>
</dbReference>
<dbReference type="Proteomes" id="UP000828390">
    <property type="component" value="Unassembled WGS sequence"/>
</dbReference>